<dbReference type="Gene3D" id="3.30.70.100">
    <property type="match status" value="2"/>
</dbReference>
<feature type="domain" description="EthD" evidence="1">
    <location>
        <begin position="12"/>
        <end position="94"/>
    </location>
</feature>
<dbReference type="Pfam" id="PF07110">
    <property type="entry name" value="EthD"/>
    <property type="match status" value="2"/>
</dbReference>
<name>A0ABQ5LNK1_9RHOB</name>
<dbReference type="Proteomes" id="UP001144205">
    <property type="component" value="Unassembled WGS sequence"/>
</dbReference>
<evidence type="ECO:0000259" key="1">
    <source>
        <dbReference type="Pfam" id="PF07110"/>
    </source>
</evidence>
<protein>
    <recommendedName>
        <fullName evidence="1">EthD domain-containing protein</fullName>
    </recommendedName>
</protein>
<dbReference type="RefSeq" id="WP_281840548.1">
    <property type="nucleotide sequence ID" value="NZ_BROH01000001.1"/>
</dbReference>
<reference evidence="2" key="1">
    <citation type="journal article" date="2023" name="Int. J. Syst. Evol. Microbiol.">
        <title>Sinisalibacter aestuarii sp. nov., isolated from estuarine sediment of the Arakawa River.</title>
        <authorList>
            <person name="Arafat S.T."/>
            <person name="Hirano S."/>
            <person name="Sato A."/>
            <person name="Takeuchi K."/>
            <person name="Yasuda T."/>
            <person name="Terahara T."/>
            <person name="Hamada M."/>
            <person name="Kobayashi T."/>
        </authorList>
    </citation>
    <scope>NUCLEOTIDE SEQUENCE</scope>
    <source>
        <strain evidence="2">B-399</strain>
    </source>
</reference>
<dbReference type="InterPro" id="IPR011008">
    <property type="entry name" value="Dimeric_a/b-barrel"/>
</dbReference>
<proteinExistence type="predicted"/>
<feature type="domain" description="EthD" evidence="1">
    <location>
        <begin position="131"/>
        <end position="218"/>
    </location>
</feature>
<comment type="caution">
    <text evidence="2">The sequence shown here is derived from an EMBL/GenBank/DDBJ whole genome shotgun (WGS) entry which is preliminary data.</text>
</comment>
<evidence type="ECO:0000313" key="2">
    <source>
        <dbReference type="EMBL" id="GKY86584.1"/>
    </source>
</evidence>
<organism evidence="2 3">
    <name type="scientific">Sinisalibacter aestuarii</name>
    <dbReference type="NCBI Taxonomy" id="2949426"/>
    <lineage>
        <taxon>Bacteria</taxon>
        <taxon>Pseudomonadati</taxon>
        <taxon>Pseudomonadota</taxon>
        <taxon>Alphaproteobacteria</taxon>
        <taxon>Rhodobacterales</taxon>
        <taxon>Roseobacteraceae</taxon>
        <taxon>Sinisalibacter</taxon>
    </lineage>
</organism>
<gene>
    <name evidence="2" type="ORF">STA1M1_04530</name>
</gene>
<accession>A0ABQ5LNK1</accession>
<dbReference type="InterPro" id="IPR009799">
    <property type="entry name" value="EthD_dom"/>
</dbReference>
<evidence type="ECO:0000313" key="3">
    <source>
        <dbReference type="Proteomes" id="UP001144205"/>
    </source>
</evidence>
<dbReference type="NCBIfam" id="TIGR02118">
    <property type="entry name" value="EthD family reductase"/>
    <property type="match status" value="1"/>
</dbReference>
<sequence length="231" mass="26341">MIISRFGFLEKKSGLSAEEFDKHWKNVHGPLASRLPRLTGYIQNTVVDKSHFETILPSGELNLDGIAELQFRSIEDMNAAIFDSQEAQDVYRDVDFVDDVKVVVCEKHIVTPIELGDGPYIKRISLLKRLPGVSPEEFRHEWLGLHAELVSQWDNVLGYVQNLVVDRFHNPGTESVGHDEVPVDGIVEFWFRNKEEASQTYASEACARTRDHGADFVEQITPFFVEDRKLV</sequence>
<dbReference type="SUPFAM" id="SSF54909">
    <property type="entry name" value="Dimeric alpha+beta barrel"/>
    <property type="match status" value="2"/>
</dbReference>
<dbReference type="EMBL" id="BROH01000001">
    <property type="protein sequence ID" value="GKY86584.1"/>
    <property type="molecule type" value="Genomic_DNA"/>
</dbReference>
<keyword evidence="3" id="KW-1185">Reference proteome</keyword>